<feature type="domain" description="Peptidase S33 tripeptidyl aminopeptidase-like C-terminal" evidence="1">
    <location>
        <begin position="46"/>
        <end position="106"/>
    </location>
</feature>
<gene>
    <name evidence="2" type="ORF">S06H3_20993</name>
</gene>
<dbReference type="EMBL" id="BARV01010953">
    <property type="protein sequence ID" value="GAI02899.1"/>
    <property type="molecule type" value="Genomic_DNA"/>
</dbReference>
<evidence type="ECO:0000259" key="1">
    <source>
        <dbReference type="Pfam" id="PF08386"/>
    </source>
</evidence>
<dbReference type="PANTHER" id="PTHR43798">
    <property type="entry name" value="MONOACYLGLYCEROL LIPASE"/>
    <property type="match status" value="1"/>
</dbReference>
<proteinExistence type="predicted"/>
<dbReference type="InterPro" id="IPR050266">
    <property type="entry name" value="AB_hydrolase_sf"/>
</dbReference>
<reference evidence="2" key="1">
    <citation type="journal article" date="2014" name="Front. Microbiol.">
        <title>High frequency of phylogenetically diverse reductive dehalogenase-homologous genes in deep subseafloor sedimentary metagenomes.</title>
        <authorList>
            <person name="Kawai M."/>
            <person name="Futagami T."/>
            <person name="Toyoda A."/>
            <person name="Takaki Y."/>
            <person name="Nishi S."/>
            <person name="Hori S."/>
            <person name="Arai W."/>
            <person name="Tsubouchi T."/>
            <person name="Morono Y."/>
            <person name="Uchiyama I."/>
            <person name="Ito T."/>
            <person name="Fujiyama A."/>
            <person name="Inagaki F."/>
            <person name="Takami H."/>
        </authorList>
    </citation>
    <scope>NUCLEOTIDE SEQUENCE</scope>
    <source>
        <strain evidence="2">Expedition CK06-06</strain>
    </source>
</reference>
<dbReference type="Pfam" id="PF08386">
    <property type="entry name" value="Abhydrolase_4"/>
    <property type="match status" value="1"/>
</dbReference>
<accession>X1M974</accession>
<dbReference type="GO" id="GO:0016020">
    <property type="term" value="C:membrane"/>
    <property type="evidence" value="ECO:0007669"/>
    <property type="project" value="TreeGrafter"/>
</dbReference>
<feature type="non-terminal residue" evidence="2">
    <location>
        <position position="1"/>
    </location>
</feature>
<sequence length="109" mass="12388">LQDEYCLIPPEVRPALLAARMEIGPAVTLNDYLCCDQFDIMEQVQAIKLPALVLCGSEDKKTPVKYTRYLADNIDRAKPLVIDGATHWVHIEKPREVNQAIEEFLNHLT</sequence>
<protein>
    <recommendedName>
        <fullName evidence="1">Peptidase S33 tripeptidyl aminopeptidase-like C-terminal domain-containing protein</fullName>
    </recommendedName>
</protein>
<dbReference type="Gene3D" id="3.40.50.1820">
    <property type="entry name" value="alpha/beta hydrolase"/>
    <property type="match status" value="1"/>
</dbReference>
<evidence type="ECO:0000313" key="2">
    <source>
        <dbReference type="EMBL" id="GAI02899.1"/>
    </source>
</evidence>
<name>X1M974_9ZZZZ</name>
<comment type="caution">
    <text evidence="2">The sequence shown here is derived from an EMBL/GenBank/DDBJ whole genome shotgun (WGS) entry which is preliminary data.</text>
</comment>
<dbReference type="InterPro" id="IPR013595">
    <property type="entry name" value="Pept_S33_TAP-like_C"/>
</dbReference>
<dbReference type="AlphaFoldDB" id="X1M974"/>
<organism evidence="2">
    <name type="scientific">marine sediment metagenome</name>
    <dbReference type="NCBI Taxonomy" id="412755"/>
    <lineage>
        <taxon>unclassified sequences</taxon>
        <taxon>metagenomes</taxon>
        <taxon>ecological metagenomes</taxon>
    </lineage>
</organism>
<dbReference type="SUPFAM" id="SSF53474">
    <property type="entry name" value="alpha/beta-Hydrolases"/>
    <property type="match status" value="1"/>
</dbReference>
<dbReference type="PANTHER" id="PTHR43798:SF33">
    <property type="entry name" value="HYDROLASE, PUTATIVE (AFU_ORTHOLOGUE AFUA_2G14860)-RELATED"/>
    <property type="match status" value="1"/>
</dbReference>
<dbReference type="InterPro" id="IPR029058">
    <property type="entry name" value="AB_hydrolase_fold"/>
</dbReference>